<evidence type="ECO:0000313" key="3">
    <source>
        <dbReference type="Proteomes" id="UP001148018"/>
    </source>
</evidence>
<feature type="region of interest" description="Disordered" evidence="1">
    <location>
        <begin position="1"/>
        <end position="26"/>
    </location>
</feature>
<evidence type="ECO:0000256" key="1">
    <source>
        <dbReference type="SAM" id="MobiDB-lite"/>
    </source>
</evidence>
<feature type="region of interest" description="Disordered" evidence="1">
    <location>
        <begin position="36"/>
        <end position="55"/>
    </location>
</feature>
<comment type="caution">
    <text evidence="2">The sequence shown here is derived from an EMBL/GenBank/DDBJ whole genome shotgun (WGS) entry which is preliminary data.</text>
</comment>
<proteinExistence type="predicted"/>
<gene>
    <name evidence="2" type="ORF">NHX12_003485</name>
</gene>
<name>A0A9Q0IG87_9TELE</name>
<keyword evidence="3" id="KW-1185">Reference proteome</keyword>
<evidence type="ECO:0000313" key="2">
    <source>
        <dbReference type="EMBL" id="KAJ3597085.1"/>
    </source>
</evidence>
<dbReference type="Proteomes" id="UP001148018">
    <property type="component" value="Unassembled WGS sequence"/>
</dbReference>
<protein>
    <submittedName>
        <fullName evidence="2">Uncharacterized protein</fullName>
    </submittedName>
</protein>
<dbReference type="AlphaFoldDB" id="A0A9Q0IG87"/>
<accession>A0A9Q0IG87</accession>
<sequence length="210" mass="23457">MSWTARRSDPVHTRGQPEHTAHRVPVQEYYRYGPTVSRSRSTIGTDPPCPGPGVLSVRTHRVPVQEYYRYGPTVSRSRSTIGTDPPCPGPGVLSVRTHRVPVQEYYRYGPTVSRSRSTIGTDPPCPGPGVLSVRTHRVPVQEYYRYGPTVSRSRGADERLVGRIGTTGTDERPLGSDQTLLLREWFGDVWLKDIRHGNGTFSKVSEHPGH</sequence>
<feature type="compositionally biased region" description="Basic and acidic residues" evidence="1">
    <location>
        <begin position="1"/>
        <end position="21"/>
    </location>
</feature>
<dbReference type="EMBL" id="JANIIK010000110">
    <property type="protein sequence ID" value="KAJ3597085.1"/>
    <property type="molecule type" value="Genomic_DNA"/>
</dbReference>
<reference evidence="2" key="1">
    <citation type="submission" date="2022-07" db="EMBL/GenBank/DDBJ databases">
        <title>Chromosome-level genome of Muraenolepis orangiensis.</title>
        <authorList>
            <person name="Kim J."/>
        </authorList>
    </citation>
    <scope>NUCLEOTIDE SEQUENCE</scope>
    <source>
        <strain evidence="2">KU_S4_2022</strain>
        <tissue evidence="2">Muscle</tissue>
    </source>
</reference>
<organism evidence="2 3">
    <name type="scientific">Muraenolepis orangiensis</name>
    <name type="common">Patagonian moray cod</name>
    <dbReference type="NCBI Taxonomy" id="630683"/>
    <lineage>
        <taxon>Eukaryota</taxon>
        <taxon>Metazoa</taxon>
        <taxon>Chordata</taxon>
        <taxon>Craniata</taxon>
        <taxon>Vertebrata</taxon>
        <taxon>Euteleostomi</taxon>
        <taxon>Actinopterygii</taxon>
        <taxon>Neopterygii</taxon>
        <taxon>Teleostei</taxon>
        <taxon>Neoteleostei</taxon>
        <taxon>Acanthomorphata</taxon>
        <taxon>Zeiogadaria</taxon>
        <taxon>Gadariae</taxon>
        <taxon>Gadiformes</taxon>
        <taxon>Muraenolepidoidei</taxon>
        <taxon>Muraenolepididae</taxon>
        <taxon>Muraenolepis</taxon>
    </lineage>
</organism>